<name>A0A7U9HF93_STRLI</name>
<dbReference type="AlphaFoldDB" id="A0A7U9HF93"/>
<organism evidence="2 3">
    <name type="scientific">Streptomyces lividans 1326</name>
    <dbReference type="NCBI Taxonomy" id="1200984"/>
    <lineage>
        <taxon>Bacteria</taxon>
        <taxon>Bacillati</taxon>
        <taxon>Actinomycetota</taxon>
        <taxon>Actinomycetes</taxon>
        <taxon>Kitasatosporales</taxon>
        <taxon>Streptomycetaceae</taxon>
        <taxon>Streptomyces</taxon>
    </lineage>
</organism>
<feature type="compositionally biased region" description="Basic and acidic residues" evidence="1">
    <location>
        <begin position="17"/>
        <end position="26"/>
    </location>
</feature>
<protein>
    <submittedName>
        <fullName evidence="2">Uncharacterized protein</fullName>
    </submittedName>
</protein>
<feature type="region of interest" description="Disordered" evidence="1">
    <location>
        <begin position="1"/>
        <end position="61"/>
    </location>
</feature>
<evidence type="ECO:0000313" key="3">
    <source>
        <dbReference type="Proteomes" id="UP000014062"/>
    </source>
</evidence>
<accession>A0A7U9HF93</accession>
<proteinExistence type="predicted"/>
<feature type="compositionally biased region" description="Basic residues" evidence="1">
    <location>
        <begin position="35"/>
        <end position="47"/>
    </location>
</feature>
<reference evidence="3" key="1">
    <citation type="journal article" date="2013" name="Genome Biol. Evol.">
        <title>The genome sequence of Streptomyces lividans 66 reveals a novel tRNA-dependent peptide biosynthetic system within a metal-related genomic island.</title>
        <authorList>
            <person name="Cruz-Morales P."/>
            <person name="Vijgenboom E."/>
            <person name="Iruegas-Bocardo F."/>
            <person name="Girard G."/>
            <person name="Yanez-Guerra L.A."/>
            <person name="Ramos-Aboites H.E."/>
            <person name="Pernodet J.L."/>
            <person name="Anne J."/>
            <person name="van Wezel G.P."/>
            <person name="Barona-Gomez F."/>
        </authorList>
    </citation>
    <scope>NUCLEOTIDE SEQUENCE [LARGE SCALE GENOMIC DNA]</scope>
    <source>
        <strain evidence="3">1326</strain>
    </source>
</reference>
<sequence>MRGDDGNAPRVRRGAHRVREKEKEESAGVAGPTRAHARCRPGGRAHARPAACDRPCPEAGS</sequence>
<evidence type="ECO:0000256" key="1">
    <source>
        <dbReference type="SAM" id="MobiDB-lite"/>
    </source>
</evidence>
<evidence type="ECO:0000313" key="2">
    <source>
        <dbReference type="EMBL" id="EOY51528.1"/>
    </source>
</evidence>
<dbReference type="Proteomes" id="UP000014062">
    <property type="component" value="Chromosome"/>
</dbReference>
<gene>
    <name evidence="2" type="ORF">SLI_6822</name>
</gene>
<dbReference type="EMBL" id="CM001889">
    <property type="protein sequence ID" value="EOY51528.1"/>
    <property type="molecule type" value="Genomic_DNA"/>
</dbReference>